<protein>
    <submittedName>
        <fullName evidence="1">Uncharacterized protein</fullName>
    </submittedName>
</protein>
<accession>A0A2A5ICM4</accession>
<evidence type="ECO:0000313" key="2">
    <source>
        <dbReference type="Proteomes" id="UP000228754"/>
    </source>
</evidence>
<reference evidence="1 2" key="1">
    <citation type="submission" date="2017-06" db="EMBL/GenBank/DDBJ databases">
        <title>Draft Genome Sequence of Bacillus sp Strain 36R Isolated from saline sediment at Atanasia, Sonora, Mexico.</title>
        <authorList>
            <person name="Sanchez Diaz R."/>
            <person name="Quiroz Macias M.E."/>
            <person name="Ibarra Gamez J.C."/>
            <person name="Enciso Ibarra J."/>
            <person name="Gomez Gil B."/>
            <person name="Galaviz Silva L."/>
        </authorList>
    </citation>
    <scope>NUCLEOTIDE SEQUENCE [LARGE SCALE GENOMIC DNA]</scope>
    <source>
        <strain evidence="1 2">36R_ATNSAL</strain>
    </source>
</reference>
<dbReference type="Proteomes" id="UP000228754">
    <property type="component" value="Unassembled WGS sequence"/>
</dbReference>
<name>A0A2A5ICM4_BACPU</name>
<evidence type="ECO:0000313" key="1">
    <source>
        <dbReference type="EMBL" id="PCK14759.1"/>
    </source>
</evidence>
<dbReference type="EMBL" id="NKHG01000255">
    <property type="protein sequence ID" value="PCK14759.1"/>
    <property type="molecule type" value="Genomic_DNA"/>
</dbReference>
<comment type="caution">
    <text evidence="1">The sequence shown here is derived from an EMBL/GenBank/DDBJ whole genome shotgun (WGS) entry which is preliminary data.</text>
</comment>
<organism evidence="1 2">
    <name type="scientific">Bacillus pumilus</name>
    <name type="common">Bacillus mesentericus</name>
    <dbReference type="NCBI Taxonomy" id="1408"/>
    <lineage>
        <taxon>Bacteria</taxon>
        <taxon>Bacillati</taxon>
        <taxon>Bacillota</taxon>
        <taxon>Bacilli</taxon>
        <taxon>Bacillales</taxon>
        <taxon>Bacillaceae</taxon>
        <taxon>Bacillus</taxon>
    </lineage>
</organism>
<dbReference type="AlphaFoldDB" id="A0A2A5ICM4"/>
<sequence length="118" mass="13206">MDNSLRELIINTAIGHAIRTDQLYNGLKALNKRGCIWADGEIIRGLGMLGSYGVRGRHAIDSLLHVSQTLSYEAARSYLASYQREYREFYAVQKVGHLHAFVLFAMMGERKAGESDAT</sequence>
<gene>
    <name evidence="1" type="ORF">CEY02_21060</name>
</gene>
<proteinExistence type="predicted"/>